<dbReference type="EMBL" id="JBHLVZ010000036">
    <property type="protein sequence ID" value="MFC0386669.1"/>
    <property type="molecule type" value="Genomic_DNA"/>
</dbReference>
<accession>A0ABV6ITT4</accession>
<sequence>MRRVRRTGSTAPARIAGQRKPLLAGQEEFLRELMAKRKGIILAEIRAALIERGVVPMSLMTIWSMLKWLDQSHQKSG</sequence>
<dbReference type="RefSeq" id="WP_377051358.1">
    <property type="nucleotide sequence ID" value="NZ_JBHLVZ010000036.1"/>
</dbReference>
<keyword evidence="2" id="KW-1185">Reference proteome</keyword>
<comment type="caution">
    <text evidence="1">The sequence shown here is derived from an EMBL/GenBank/DDBJ whole genome shotgun (WGS) entry which is preliminary data.</text>
</comment>
<gene>
    <name evidence="1" type="ORF">ACFFIC_14090</name>
</gene>
<protein>
    <submittedName>
        <fullName evidence="1">Uncharacterized protein</fullName>
    </submittedName>
</protein>
<name>A0ABV6ITT4_9PROT</name>
<dbReference type="InterPro" id="IPR009057">
    <property type="entry name" value="Homeodomain-like_sf"/>
</dbReference>
<dbReference type="SUPFAM" id="SSF46689">
    <property type="entry name" value="Homeodomain-like"/>
    <property type="match status" value="1"/>
</dbReference>
<organism evidence="1 2">
    <name type="scientific">Muricoccus vinaceus</name>
    <dbReference type="NCBI Taxonomy" id="424704"/>
    <lineage>
        <taxon>Bacteria</taxon>
        <taxon>Pseudomonadati</taxon>
        <taxon>Pseudomonadota</taxon>
        <taxon>Alphaproteobacteria</taxon>
        <taxon>Acetobacterales</taxon>
        <taxon>Roseomonadaceae</taxon>
        <taxon>Muricoccus</taxon>
    </lineage>
</organism>
<evidence type="ECO:0000313" key="1">
    <source>
        <dbReference type="EMBL" id="MFC0386669.1"/>
    </source>
</evidence>
<evidence type="ECO:0000313" key="2">
    <source>
        <dbReference type="Proteomes" id="UP001589789"/>
    </source>
</evidence>
<proteinExistence type="predicted"/>
<reference evidence="1 2" key="1">
    <citation type="submission" date="2024-09" db="EMBL/GenBank/DDBJ databases">
        <authorList>
            <person name="Sun Q."/>
            <person name="Mori K."/>
        </authorList>
    </citation>
    <scope>NUCLEOTIDE SEQUENCE [LARGE SCALE GENOMIC DNA]</scope>
    <source>
        <strain evidence="1 2">CCM 7468</strain>
    </source>
</reference>
<dbReference type="Proteomes" id="UP001589789">
    <property type="component" value="Unassembled WGS sequence"/>
</dbReference>